<dbReference type="AlphaFoldDB" id="A0A5N6KQ63"/>
<sequence>MARLRWPMSSRGPKYATVDNEEDRFGERSAVSAYADKPVAAPAWATRRPRWLIAGAFAFTLLFLGLFVTNNKNYHDWVPAPFRPSYVFFLVPAPAASVGLCKTLTSSAALGFPPPSLIGWEKHFEDSDGGVAPRLIANMFDHLNRLDSHMDDSLVMIVEGGSMYFQLRPDVLLSRYFDINHEANMHIHARLGPAMMKEHIQQRIVFAAQAECKEGKVYNPRCSASPASLLKPTSFPASTDANPRFLSGRAMIGPIRDVRALLRRAKLKANAAATKRVPVIPEEIYAEIFGEQEVQRELSRLKHRTWIGTLVDNWHRRTSFLNGNTEVLPTKDATIYEFGIGLDYAGSIFSHFATPTGPNHAKAFFPHAHTELLAELSHNAGLKDVIPLSSLSALSDRALLASKPPFWTPASGRNASLPPQNTSWANVALLTDLETGIAPVTLPSFTDHPPGAAPDSDGWPKSWLASAARLRPLLYARGVAPIEPLARLRLPSNAQPWDPLAPPAGSAARNAAGAGTSRAQRPLSAYEDSSLYYDSETRRPRPLHVQLAAYARTLPAVVLGGVNGGEREHVWWPAGLQREGAHTWQGGGDVGWGKLCGDDAKVWGDAGGEWQETTWWPE</sequence>
<feature type="region of interest" description="Disordered" evidence="1">
    <location>
        <begin position="493"/>
        <end position="522"/>
    </location>
</feature>
<dbReference type="PANTHER" id="PTHR36587">
    <property type="entry name" value="EXPRESSION SITE-ASSOCIATED GENE 3 (ESAG3)-LIKE PROTEIN"/>
    <property type="match status" value="1"/>
</dbReference>
<organism evidence="3 4">
    <name type="scientific">Carpinus fangiana</name>
    <dbReference type="NCBI Taxonomy" id="176857"/>
    <lineage>
        <taxon>Eukaryota</taxon>
        <taxon>Viridiplantae</taxon>
        <taxon>Streptophyta</taxon>
        <taxon>Embryophyta</taxon>
        <taxon>Tracheophyta</taxon>
        <taxon>Spermatophyta</taxon>
        <taxon>Magnoliopsida</taxon>
        <taxon>eudicotyledons</taxon>
        <taxon>Gunneridae</taxon>
        <taxon>Pentapetalae</taxon>
        <taxon>rosids</taxon>
        <taxon>fabids</taxon>
        <taxon>Fagales</taxon>
        <taxon>Betulaceae</taxon>
        <taxon>Carpinus</taxon>
    </lineage>
</organism>
<reference evidence="3 4" key="1">
    <citation type="submission" date="2019-06" db="EMBL/GenBank/DDBJ databases">
        <title>A chromosomal-level reference genome of Carpinus fangiana (Coryloideae, Betulaceae).</title>
        <authorList>
            <person name="Yang X."/>
            <person name="Wang Z."/>
            <person name="Zhang L."/>
            <person name="Hao G."/>
            <person name="Liu J."/>
            <person name="Yang Y."/>
        </authorList>
    </citation>
    <scope>NUCLEOTIDE SEQUENCE [LARGE SCALE GENOMIC DNA]</scope>
    <source>
        <strain evidence="3">Cfa_2016G</strain>
        <tissue evidence="3">Leaf</tissue>
    </source>
</reference>
<comment type="caution">
    <text evidence="3">The sequence shown here is derived from an EMBL/GenBank/DDBJ whole genome shotgun (WGS) entry which is preliminary data.</text>
</comment>
<feature type="transmembrane region" description="Helical" evidence="2">
    <location>
        <begin position="51"/>
        <end position="69"/>
    </location>
</feature>
<name>A0A5N6KQ63_9ROSI</name>
<gene>
    <name evidence="3" type="ORF">FH972_021607</name>
</gene>
<evidence type="ECO:0000313" key="4">
    <source>
        <dbReference type="Proteomes" id="UP000327013"/>
    </source>
</evidence>
<dbReference type="EMBL" id="VIBQ01000009">
    <property type="protein sequence ID" value="KAB8337306.1"/>
    <property type="molecule type" value="Genomic_DNA"/>
</dbReference>
<feature type="compositionally biased region" description="Low complexity" evidence="1">
    <location>
        <begin position="503"/>
        <end position="519"/>
    </location>
</feature>
<keyword evidence="2" id="KW-1133">Transmembrane helix</keyword>
<keyword evidence="2" id="KW-0812">Transmembrane</keyword>
<keyword evidence="4" id="KW-1185">Reference proteome</keyword>
<accession>A0A5N6KQ63</accession>
<keyword evidence="2" id="KW-0472">Membrane</keyword>
<protein>
    <submittedName>
        <fullName evidence="3">Uncharacterized protein</fullName>
    </submittedName>
</protein>
<evidence type="ECO:0000256" key="2">
    <source>
        <dbReference type="SAM" id="Phobius"/>
    </source>
</evidence>
<evidence type="ECO:0000256" key="1">
    <source>
        <dbReference type="SAM" id="MobiDB-lite"/>
    </source>
</evidence>
<dbReference type="CDD" id="cd22997">
    <property type="entry name" value="GT_LH"/>
    <property type="match status" value="1"/>
</dbReference>
<proteinExistence type="predicted"/>
<evidence type="ECO:0000313" key="3">
    <source>
        <dbReference type="EMBL" id="KAB8337306.1"/>
    </source>
</evidence>
<dbReference type="PANTHER" id="PTHR36587:SF2">
    <property type="entry name" value="EXPRESSION SITE-ASSOCIATED GENE 3 (ESAG3)-LIKE PROTEIN"/>
    <property type="match status" value="1"/>
</dbReference>
<dbReference type="OrthoDB" id="422736at2759"/>
<dbReference type="Proteomes" id="UP000327013">
    <property type="component" value="Unassembled WGS sequence"/>
</dbReference>